<protein>
    <submittedName>
        <fullName evidence="2">Uncharacterized protein</fullName>
    </submittedName>
</protein>
<feature type="transmembrane region" description="Helical" evidence="1">
    <location>
        <begin position="115"/>
        <end position="134"/>
    </location>
</feature>
<evidence type="ECO:0000256" key="1">
    <source>
        <dbReference type="SAM" id="Phobius"/>
    </source>
</evidence>
<keyword evidence="1" id="KW-1133">Transmembrane helix</keyword>
<feature type="transmembrane region" description="Helical" evidence="1">
    <location>
        <begin position="55"/>
        <end position="74"/>
    </location>
</feature>
<evidence type="ECO:0000313" key="2">
    <source>
        <dbReference type="EMBL" id="QHT92914.1"/>
    </source>
</evidence>
<dbReference type="EMBL" id="MN740196">
    <property type="protein sequence ID" value="QHT92914.1"/>
    <property type="molecule type" value="Genomic_DNA"/>
</dbReference>
<keyword evidence="1" id="KW-0472">Membrane</keyword>
<feature type="transmembrane region" description="Helical" evidence="1">
    <location>
        <begin position="30"/>
        <end position="49"/>
    </location>
</feature>
<sequence length="144" mass="16809">MFASMRHIRTTLVDFGETVLRSTGLSDKHICALLRFLHFGISIFTGYLLLFGSRWWFLFVIFINIIVFSLFLLFDGCILSKLEHRFTDDEFTVIDPLLLFIGVELTNKNRYKYSLLSNIFAVFFTYGLYCVRFGPSEKDMTTVL</sequence>
<organism evidence="2">
    <name type="scientific">viral metagenome</name>
    <dbReference type="NCBI Taxonomy" id="1070528"/>
    <lineage>
        <taxon>unclassified sequences</taxon>
        <taxon>metagenomes</taxon>
        <taxon>organismal metagenomes</taxon>
    </lineage>
</organism>
<reference evidence="2" key="1">
    <citation type="journal article" date="2020" name="Nature">
        <title>Giant virus diversity and host interactions through global metagenomics.</title>
        <authorList>
            <person name="Schulz F."/>
            <person name="Roux S."/>
            <person name="Paez-Espino D."/>
            <person name="Jungbluth S."/>
            <person name="Walsh D.A."/>
            <person name="Denef V.J."/>
            <person name="McMahon K.D."/>
            <person name="Konstantinidis K.T."/>
            <person name="Eloe-Fadrosh E.A."/>
            <person name="Kyrpides N.C."/>
            <person name="Woyke T."/>
        </authorList>
    </citation>
    <scope>NUCLEOTIDE SEQUENCE</scope>
    <source>
        <strain evidence="2">GVMAG-M-3300023184-89</strain>
    </source>
</reference>
<dbReference type="AlphaFoldDB" id="A0A6C0IIE7"/>
<proteinExistence type="predicted"/>
<accession>A0A6C0IIE7</accession>
<name>A0A6C0IIE7_9ZZZZ</name>
<keyword evidence="1" id="KW-0812">Transmembrane</keyword>